<gene>
    <name evidence="4" type="ORF">NEMVEDRAFT_v1g240462</name>
</gene>
<dbReference type="PANTHER" id="PTHR11232">
    <property type="entry name" value="PHOSPHOTYROSINE INTERACTION DOMAIN-CONTAINING FAMILY MEMBER"/>
    <property type="match status" value="1"/>
</dbReference>
<name>A7RT00_NEMVE</name>
<dbReference type="CDD" id="cd01215">
    <property type="entry name" value="PTB_Dab"/>
    <property type="match status" value="1"/>
</dbReference>
<dbReference type="STRING" id="45351.A7RT00"/>
<accession>A7RT00</accession>
<feature type="region of interest" description="Disordered" evidence="2">
    <location>
        <begin position="378"/>
        <end position="507"/>
    </location>
</feature>
<protein>
    <recommendedName>
        <fullName evidence="3">PID domain-containing protein</fullName>
    </recommendedName>
</protein>
<feature type="region of interest" description="Disordered" evidence="2">
    <location>
        <begin position="1"/>
        <end position="35"/>
    </location>
</feature>
<dbReference type="InterPro" id="IPR048561">
    <property type="entry name" value="Dab_PTB"/>
</dbReference>
<feature type="compositionally biased region" description="Basic and acidic residues" evidence="2">
    <location>
        <begin position="26"/>
        <end position="35"/>
    </location>
</feature>
<feature type="compositionally biased region" description="Basic and acidic residues" evidence="2">
    <location>
        <begin position="655"/>
        <end position="675"/>
    </location>
</feature>
<dbReference type="GO" id="GO:0030154">
    <property type="term" value="P:cell differentiation"/>
    <property type="evidence" value="ECO:0007669"/>
    <property type="project" value="UniProtKB-KW"/>
</dbReference>
<feature type="compositionally biased region" description="Basic and acidic residues" evidence="2">
    <location>
        <begin position="471"/>
        <end position="489"/>
    </location>
</feature>
<dbReference type="KEGG" id="nve:5517367"/>
<dbReference type="InParanoid" id="A7RT00"/>
<feature type="domain" description="PID" evidence="3">
    <location>
        <begin position="39"/>
        <end position="169"/>
    </location>
</feature>
<keyword evidence="1" id="KW-0221">Differentiation</keyword>
<dbReference type="InterPro" id="IPR006020">
    <property type="entry name" value="PTB/PI_dom"/>
</dbReference>
<evidence type="ECO:0000313" key="5">
    <source>
        <dbReference type="Proteomes" id="UP000001593"/>
    </source>
</evidence>
<dbReference type="OrthoDB" id="5988998at2759"/>
<evidence type="ECO:0000256" key="1">
    <source>
        <dbReference type="ARBA" id="ARBA00022782"/>
    </source>
</evidence>
<dbReference type="SMART" id="SM00462">
    <property type="entry name" value="PTB"/>
    <property type="match status" value="1"/>
</dbReference>
<evidence type="ECO:0000256" key="2">
    <source>
        <dbReference type="SAM" id="MobiDB-lite"/>
    </source>
</evidence>
<proteinExistence type="predicted"/>
<dbReference type="SUPFAM" id="SSF50729">
    <property type="entry name" value="PH domain-like"/>
    <property type="match status" value="1"/>
</dbReference>
<dbReference type="PANTHER" id="PTHR11232:SF47">
    <property type="entry name" value="PROTEIN DISABLED"/>
    <property type="match status" value="1"/>
</dbReference>
<dbReference type="InterPro" id="IPR011993">
    <property type="entry name" value="PH-like_dom_sf"/>
</dbReference>
<feature type="compositionally biased region" description="Basic and acidic residues" evidence="2">
    <location>
        <begin position="621"/>
        <end position="635"/>
    </location>
</feature>
<feature type="compositionally biased region" description="Basic and acidic residues" evidence="2">
    <location>
        <begin position="956"/>
        <end position="968"/>
    </location>
</feature>
<sequence>MSSAEKSGKTKIKKGPPAKSKPSTPKGKDAPLNEEKFRGDGVHFKCKLLGLKEVSGPRGDTICIDAIKKLKQQIKQTGEHKQKIIMAVNLRGIRILDEKSKALVYEHAINKVSFITHDPEDKKIFGYVCSQATGHMLYAIKYDKVAGVITATLYELFQVVFKLRQEAAQRRNAQNDVSQAVTNGPNNATAQMDTNIYEEPARSTPDTPSSAEKAPDAHYKVPSSRPLPPAPYGSAKQDQQETEITNSQAPDTPTSLTFASDSLFGTAVINQGENAAETESLSSMDMIRKGSISSQSSDTRSVDSKTSAGQVIASEAASTPPINKAKDEQVVLKTAGFHTSFEEEPNYETIQPGDYETIPNFPAKETKAKKIVDFNKFSESDNGDVNLDGIEDAKSSNPSGNESGFARFDNNDMFASFSDGFGTPNSAHHTPKDDPVAPSASEESKDTLASINAFESEFGSDEFSKSVPSQEKQKDDLGTPKEEDSKAEQFHLSWSTAFDDEPDEKIETQKLDSGAVSFRWDDAFGSSVNQAEATQDWTQAVKEGEVSEETKTAMSFDWDDAFGIGSAEEKIDGAVEGKQLSDAVTNATDDVQATLEGNDQKVISADKLEGSESVPWDAFGQEERRLPDTAEQKDTKEQVLKQGLTLDLSWGSAFVDKETTKQDKQKPKEDNKMENVSKPLSDLDFSLSSAFGEKVTEKHEKPKLEYSNGNKAVKIETDSKEKQDVEISWSNAFGDEANKQDAEEVKIEPDTPLDNAFRENDLGDVKSNKPEEAFTWKAAFGVAENKSASEDGANTQNAFGEGWGAFDSENKKGKDRQNDTNIFANFGSLQPDIFQPNNNVHKAPVAANDESSDADKLGLDPDSTKKPTEPIYINRKSLSSPEPESAVELSRPDSLTMEAPTTKTDRPLSPSAPPPLPPRPVGAPPSLPPRPRTRPLPPKSDTPPPPPRPAADESQEMSRTRGPKDGRKPPPPPPPRVDLEGAVVGDTSAPPSAVASIPNTWETSADTTGTGNKSTTSPDPFGDDFFTDFSFSAKESVKTNNTNQEKFLSDPFADKNGENDAFAAFGSDTFEAFGSSTDKQDSGFSGIPTMDPFSDTSDPFADKAVMEDPFAVNVKDAEFKTNAFQLNEDPFNEEDSFA</sequence>
<keyword evidence="5" id="KW-1185">Reference proteome</keyword>
<feature type="region of interest" description="Disordered" evidence="2">
    <location>
        <begin position="786"/>
        <end position="1024"/>
    </location>
</feature>
<feature type="compositionally biased region" description="Basic and acidic residues" evidence="2">
    <location>
        <begin position="736"/>
        <end position="749"/>
    </location>
</feature>
<feature type="compositionally biased region" description="Polar residues" evidence="2">
    <location>
        <begin position="997"/>
        <end position="1014"/>
    </location>
</feature>
<feature type="compositionally biased region" description="Pro residues" evidence="2">
    <location>
        <begin position="910"/>
        <end position="949"/>
    </location>
</feature>
<evidence type="ECO:0000259" key="3">
    <source>
        <dbReference type="PROSITE" id="PS01179"/>
    </source>
</evidence>
<dbReference type="PROSITE" id="PS01179">
    <property type="entry name" value="PID"/>
    <property type="match status" value="1"/>
</dbReference>
<feature type="compositionally biased region" description="Basic and acidic residues" evidence="2">
    <location>
        <begin position="756"/>
        <end position="768"/>
    </location>
</feature>
<dbReference type="Proteomes" id="UP000001593">
    <property type="component" value="Unassembled WGS sequence"/>
</dbReference>
<feature type="region of interest" description="Disordered" evidence="2">
    <location>
        <begin position="290"/>
        <end position="325"/>
    </location>
</feature>
<feature type="compositionally biased region" description="Polar residues" evidence="2">
    <location>
        <begin position="242"/>
        <end position="258"/>
    </location>
</feature>
<feature type="region of interest" description="Disordered" evidence="2">
    <location>
        <begin position="199"/>
        <end position="258"/>
    </location>
</feature>
<feature type="compositionally biased region" description="Basic and acidic residues" evidence="2">
    <location>
        <begin position="808"/>
        <end position="818"/>
    </location>
</feature>
<dbReference type="Gene3D" id="2.30.29.30">
    <property type="entry name" value="Pleckstrin-homology domain (PH domain)/Phosphotyrosine-binding domain (PTB)"/>
    <property type="match status" value="1"/>
</dbReference>
<dbReference type="eggNOG" id="KOG3535">
    <property type="taxonomic scope" value="Eukaryota"/>
</dbReference>
<feature type="compositionally biased region" description="Basic and acidic residues" evidence="2">
    <location>
        <begin position="853"/>
        <end position="868"/>
    </location>
</feature>
<dbReference type="AlphaFoldDB" id="A7RT00"/>
<dbReference type="Pfam" id="PF00640">
    <property type="entry name" value="PID"/>
    <property type="match status" value="1"/>
</dbReference>
<reference evidence="4 5" key="1">
    <citation type="journal article" date="2007" name="Science">
        <title>Sea anemone genome reveals ancestral eumetazoan gene repertoire and genomic organization.</title>
        <authorList>
            <person name="Putnam N.H."/>
            <person name="Srivastava M."/>
            <person name="Hellsten U."/>
            <person name="Dirks B."/>
            <person name="Chapman J."/>
            <person name="Salamov A."/>
            <person name="Terry A."/>
            <person name="Shapiro H."/>
            <person name="Lindquist E."/>
            <person name="Kapitonov V.V."/>
            <person name="Jurka J."/>
            <person name="Genikhovich G."/>
            <person name="Grigoriev I.V."/>
            <person name="Lucas S.M."/>
            <person name="Steele R.E."/>
            <person name="Finnerty J.R."/>
            <person name="Technau U."/>
            <person name="Martindale M.Q."/>
            <person name="Rokhsar D.S."/>
        </authorList>
    </citation>
    <scope>NUCLEOTIDE SEQUENCE [LARGE SCALE GENOMIC DNA]</scope>
    <source>
        <strain evidence="5">CH2 X CH6</strain>
    </source>
</reference>
<dbReference type="InterPro" id="IPR051133">
    <property type="entry name" value="Adapter_Engulfment-Domain"/>
</dbReference>
<dbReference type="EMBL" id="DS469536">
    <property type="protein sequence ID" value="EDO45363.1"/>
    <property type="molecule type" value="Genomic_DNA"/>
</dbReference>
<evidence type="ECO:0000313" key="4">
    <source>
        <dbReference type="EMBL" id="EDO45363.1"/>
    </source>
</evidence>
<feature type="region of interest" description="Disordered" evidence="2">
    <location>
        <begin position="730"/>
        <end position="768"/>
    </location>
</feature>
<organism evidence="4 5">
    <name type="scientific">Nematostella vectensis</name>
    <name type="common">Starlet sea anemone</name>
    <dbReference type="NCBI Taxonomy" id="45351"/>
    <lineage>
        <taxon>Eukaryota</taxon>
        <taxon>Metazoa</taxon>
        <taxon>Cnidaria</taxon>
        <taxon>Anthozoa</taxon>
        <taxon>Hexacorallia</taxon>
        <taxon>Actiniaria</taxon>
        <taxon>Edwardsiidae</taxon>
        <taxon>Nematostella</taxon>
    </lineage>
</organism>
<dbReference type="HOGENOM" id="CLU_278139_0_0_1"/>
<feature type="region of interest" description="Disordered" evidence="2">
    <location>
        <begin position="1075"/>
        <end position="1100"/>
    </location>
</feature>
<feature type="region of interest" description="Disordered" evidence="2">
    <location>
        <begin position="603"/>
        <end position="635"/>
    </location>
</feature>
<dbReference type="OMA" id="TNIFANF"/>
<feature type="region of interest" description="Disordered" evidence="2">
    <location>
        <begin position="655"/>
        <end position="679"/>
    </location>
</feature>